<dbReference type="STRING" id="1802579.A2310_01595"/>
<dbReference type="Gene3D" id="2.60.40.4070">
    <property type="match status" value="1"/>
</dbReference>
<dbReference type="AlphaFoldDB" id="A0A1F4SED0"/>
<dbReference type="EMBL" id="MEUB01000067">
    <property type="protein sequence ID" value="OGC18782.1"/>
    <property type="molecule type" value="Genomic_DNA"/>
</dbReference>
<protein>
    <recommendedName>
        <fullName evidence="3">FlgD Ig-like domain-containing protein</fullName>
    </recommendedName>
</protein>
<evidence type="ECO:0008006" key="3">
    <source>
        <dbReference type="Google" id="ProtNLM"/>
    </source>
</evidence>
<evidence type="ECO:0000313" key="1">
    <source>
        <dbReference type="EMBL" id="OGC18782.1"/>
    </source>
</evidence>
<name>A0A1F4SED0_UNCSA</name>
<comment type="caution">
    <text evidence="1">The sequence shown here is derived from an EMBL/GenBank/DDBJ whole genome shotgun (WGS) entry which is preliminary data.</text>
</comment>
<proteinExistence type="predicted"/>
<accession>A0A1F4SED0</accession>
<reference evidence="1 2" key="1">
    <citation type="journal article" date="2016" name="Nat. Commun.">
        <title>Thousands of microbial genomes shed light on interconnected biogeochemical processes in an aquifer system.</title>
        <authorList>
            <person name="Anantharaman K."/>
            <person name="Brown C.T."/>
            <person name="Hug L.A."/>
            <person name="Sharon I."/>
            <person name="Castelle C.J."/>
            <person name="Probst A.J."/>
            <person name="Thomas B.C."/>
            <person name="Singh A."/>
            <person name="Wilkins M.J."/>
            <person name="Karaoz U."/>
            <person name="Brodie E.L."/>
            <person name="Williams K.H."/>
            <person name="Hubbard S.S."/>
            <person name="Banfield J.F."/>
        </authorList>
    </citation>
    <scope>NUCLEOTIDE SEQUENCE [LARGE SCALE GENOMIC DNA]</scope>
</reference>
<dbReference type="Proteomes" id="UP000178417">
    <property type="component" value="Unassembled WGS sequence"/>
</dbReference>
<sequence length="389" mass="41946">MLNIASKIIFSIIIIICLIAVGNSVIAQSPYTAIYWVDGKILPPTDGSTASTNDRVVILYETTTEAGYADDLSGPSGLSGRSGEFMMNAMEDWRMEIKPGEYKIAVATGSDGYGVDPVNMTISGKGYDTAPDLVLVKGAGITMPGTHPFVPPLAGEVPVIENIQFNNRTYQKKLMEKDYEFIVSSQPEIKVKVTAGSVGIDTSLLYVFLDEETANKKTFSIKEENMTKVMGNGVPIEVNYKLNLKDEETTLVDGEHIFRFTASNQIGTTSESATVTAMGGDVQIIGVPLTYPSPIHLSTDNKVTFQYGLSTDADIDIYVFDVTARVVKKLSFNAGASGGSAGGTANPNKVEWDFMSDQGYKVGSGIYLWNIVDKNKSKIIGKGKMTTAP</sequence>
<evidence type="ECO:0000313" key="2">
    <source>
        <dbReference type="Proteomes" id="UP000178417"/>
    </source>
</evidence>
<organism evidence="1 2">
    <name type="scientific">candidate division WOR-1 bacterium RIFOXYB2_FULL_37_13</name>
    <dbReference type="NCBI Taxonomy" id="1802579"/>
    <lineage>
        <taxon>Bacteria</taxon>
        <taxon>Bacillati</taxon>
        <taxon>Saganbacteria</taxon>
    </lineage>
</organism>
<gene>
    <name evidence="1" type="ORF">A2310_01595</name>
</gene>